<keyword evidence="4 8" id="KW-0914">Notch signaling pathway</keyword>
<dbReference type="AlphaFoldDB" id="A0A183T9B1"/>
<evidence type="ECO:0000313" key="9">
    <source>
        <dbReference type="WBParaSite" id="SSLN_0001356001-mRNA-1"/>
    </source>
</evidence>
<feature type="transmembrane region" description="Helical" evidence="8">
    <location>
        <begin position="7"/>
        <end position="27"/>
    </location>
</feature>
<comment type="subcellular location">
    <subcellularLocation>
        <location evidence="8">Endoplasmic reticulum membrane</location>
        <topology evidence="8">Multi-pass membrane protein</topology>
    </subcellularLocation>
    <subcellularLocation>
        <location evidence="8">Golgi apparatus membrane</location>
        <topology evidence="8">Multi-pass membrane protein</topology>
    </subcellularLocation>
</comment>
<reference evidence="9" key="1">
    <citation type="submission" date="2016-06" db="UniProtKB">
        <authorList>
            <consortium name="WormBaseParasite"/>
        </authorList>
    </citation>
    <scope>IDENTIFICATION</scope>
</reference>
<evidence type="ECO:0000256" key="6">
    <source>
        <dbReference type="ARBA" id="ARBA00023034"/>
    </source>
</evidence>
<keyword evidence="8" id="KW-0645">Protease</keyword>
<dbReference type="GO" id="GO:0070765">
    <property type="term" value="C:gamma-secretase complex"/>
    <property type="evidence" value="ECO:0007669"/>
    <property type="project" value="TreeGrafter"/>
</dbReference>
<dbReference type="PANTHER" id="PTHR10202">
    <property type="entry name" value="PRESENILIN"/>
    <property type="match status" value="1"/>
</dbReference>
<evidence type="ECO:0000256" key="8">
    <source>
        <dbReference type="RuleBase" id="RU361148"/>
    </source>
</evidence>
<dbReference type="GO" id="GO:0000139">
    <property type="term" value="C:Golgi membrane"/>
    <property type="evidence" value="ECO:0007669"/>
    <property type="project" value="UniProtKB-SubCell"/>
</dbReference>
<dbReference type="GO" id="GO:0005789">
    <property type="term" value="C:endoplasmic reticulum membrane"/>
    <property type="evidence" value="ECO:0007669"/>
    <property type="project" value="UniProtKB-SubCell"/>
</dbReference>
<keyword evidence="2 8" id="KW-0812">Transmembrane</keyword>
<organism evidence="9">
    <name type="scientific">Schistocephalus solidus</name>
    <name type="common">Tapeworm</name>
    <dbReference type="NCBI Taxonomy" id="70667"/>
    <lineage>
        <taxon>Eukaryota</taxon>
        <taxon>Metazoa</taxon>
        <taxon>Spiralia</taxon>
        <taxon>Lophotrochozoa</taxon>
        <taxon>Platyhelminthes</taxon>
        <taxon>Cestoda</taxon>
        <taxon>Eucestoda</taxon>
        <taxon>Diphyllobothriidea</taxon>
        <taxon>Diphyllobothriidae</taxon>
        <taxon>Schistocephalus</taxon>
    </lineage>
</organism>
<dbReference type="GO" id="GO:0006509">
    <property type="term" value="P:membrane protein ectodomain proteolysis"/>
    <property type="evidence" value="ECO:0007669"/>
    <property type="project" value="TreeGrafter"/>
</dbReference>
<feature type="transmembrane region" description="Helical" evidence="8">
    <location>
        <begin position="155"/>
        <end position="172"/>
    </location>
</feature>
<keyword evidence="5 8" id="KW-1133">Transmembrane helix</keyword>
<dbReference type="PRINTS" id="PR01072">
    <property type="entry name" value="PRESENILIN"/>
</dbReference>
<keyword evidence="8" id="KW-0378">Hydrolase</keyword>
<dbReference type="PANTHER" id="PTHR10202:SF13">
    <property type="entry name" value="PRESENILIN HOMOLOG"/>
    <property type="match status" value="1"/>
</dbReference>
<evidence type="ECO:0000256" key="1">
    <source>
        <dbReference type="ARBA" id="ARBA00008604"/>
    </source>
</evidence>
<comment type="subunit">
    <text evidence="8">Homodimer.</text>
</comment>
<evidence type="ECO:0000256" key="2">
    <source>
        <dbReference type="ARBA" id="ARBA00022692"/>
    </source>
</evidence>
<dbReference type="GO" id="GO:0055074">
    <property type="term" value="P:calcium ion homeostasis"/>
    <property type="evidence" value="ECO:0007669"/>
    <property type="project" value="TreeGrafter"/>
</dbReference>
<name>A0A183T9B1_SCHSO</name>
<evidence type="ECO:0000256" key="5">
    <source>
        <dbReference type="ARBA" id="ARBA00022989"/>
    </source>
</evidence>
<evidence type="ECO:0000256" key="3">
    <source>
        <dbReference type="ARBA" id="ARBA00022824"/>
    </source>
</evidence>
<accession>A0A183T9B1</accession>
<comment type="domain">
    <text evidence="8">The PAL motif is required for normal active site conformation.</text>
</comment>
<dbReference type="GO" id="GO:0034205">
    <property type="term" value="P:amyloid-beta formation"/>
    <property type="evidence" value="ECO:0007669"/>
    <property type="project" value="TreeGrafter"/>
</dbReference>
<comment type="similarity">
    <text evidence="1 8">Belongs to the peptidase A22A family.</text>
</comment>
<feature type="transmembrane region" description="Helical" evidence="8">
    <location>
        <begin position="120"/>
        <end position="143"/>
    </location>
</feature>
<dbReference type="GO" id="GO:0016485">
    <property type="term" value="P:protein processing"/>
    <property type="evidence" value="ECO:0007669"/>
    <property type="project" value="InterPro"/>
</dbReference>
<keyword evidence="3 8" id="KW-0256">Endoplasmic reticulum</keyword>
<keyword evidence="6 8" id="KW-0333">Golgi apparatus</keyword>
<dbReference type="SMART" id="SM00730">
    <property type="entry name" value="PSN"/>
    <property type="match status" value="1"/>
</dbReference>
<keyword evidence="7 8" id="KW-0472">Membrane</keyword>
<dbReference type="Gene3D" id="1.10.472.100">
    <property type="entry name" value="Presenilin"/>
    <property type="match status" value="1"/>
</dbReference>
<evidence type="ECO:0000256" key="7">
    <source>
        <dbReference type="ARBA" id="ARBA00023136"/>
    </source>
</evidence>
<feature type="transmembrane region" description="Helical" evidence="8">
    <location>
        <begin position="310"/>
        <end position="332"/>
    </location>
</feature>
<sequence>LTHTSTLTLFVPVTICMFCVVVIARTVPYFSTTDVYLVYTPFHTPGADLGTQVWQTVANVLIFLGVIVVMTFLLVFLFKYKCYKVSQLPSSCHSLLTASSFSPFFYSIKAHVSVEVLRTSGIFFDNITFAILLWNFGLLGLVAIHWKSPLILQQAYLIFNSVQLALIFLKFLPKWTCWVLLGALAIWDLVAVLCPKGPLRMLVEMAHERQQPLFPAMIYSTTVAYLLADENPDAAEQQQGSTHVSSEDLVARQETGVKLGLGDFIFYSLLVGRAAVDGDVLTVVACYVAILVGMCITIVALSLVGKALPALPVSIACGILFYFTTTLIVFVLTPLSRCLVF</sequence>
<dbReference type="InterPro" id="IPR042524">
    <property type="entry name" value="Presenilin_C"/>
</dbReference>
<protein>
    <recommendedName>
        <fullName evidence="8">Presenilin</fullName>
        <ecNumber evidence="8">3.4.23.-</ecNumber>
    </recommendedName>
</protein>
<proteinExistence type="inferred from homology"/>
<dbReference type="GO" id="GO:0007219">
    <property type="term" value="P:Notch signaling pathway"/>
    <property type="evidence" value="ECO:0007669"/>
    <property type="project" value="UniProtKB-KW"/>
</dbReference>
<dbReference type="InterPro" id="IPR006639">
    <property type="entry name" value="Preselin/SPP"/>
</dbReference>
<dbReference type="WBParaSite" id="SSLN_0001356001-mRNA-1">
    <property type="protein sequence ID" value="SSLN_0001356001-mRNA-1"/>
    <property type="gene ID" value="SSLN_0001356001"/>
</dbReference>
<dbReference type="GO" id="GO:0042500">
    <property type="term" value="F:aspartic endopeptidase activity, intramembrane cleaving"/>
    <property type="evidence" value="ECO:0007669"/>
    <property type="project" value="InterPro"/>
</dbReference>
<feature type="transmembrane region" description="Helical" evidence="8">
    <location>
        <begin position="280"/>
        <end position="304"/>
    </location>
</feature>
<feature type="transmembrane region" description="Helical" evidence="8">
    <location>
        <begin position="57"/>
        <end position="78"/>
    </location>
</feature>
<dbReference type="InterPro" id="IPR001108">
    <property type="entry name" value="Peptidase_A22A"/>
</dbReference>
<dbReference type="EC" id="3.4.23.-" evidence="8"/>
<comment type="function">
    <text evidence="8">Probable subunit of the gamma-secretase complex, an endoprotease complex that catalyzes the intramembrane cleavage of integral membrane proteins such as Notch receptors.</text>
</comment>
<evidence type="ECO:0000256" key="4">
    <source>
        <dbReference type="ARBA" id="ARBA00022976"/>
    </source>
</evidence>
<dbReference type="Pfam" id="PF01080">
    <property type="entry name" value="Presenilin"/>
    <property type="match status" value="1"/>
</dbReference>